<dbReference type="InterPro" id="IPR029068">
    <property type="entry name" value="Glyas_Bleomycin-R_OHBP_Dase"/>
</dbReference>
<dbReference type="Pfam" id="PF00903">
    <property type="entry name" value="Glyoxalase"/>
    <property type="match status" value="1"/>
</dbReference>
<reference evidence="2 3" key="1">
    <citation type="submission" date="2014-02" db="EMBL/GenBank/DDBJ databases">
        <title>The small core and large imbalanced accessory genome model reveals a collaborative survival strategy of Sorangium cellulosum strains in nature.</title>
        <authorList>
            <person name="Han K."/>
            <person name="Peng R."/>
            <person name="Blom J."/>
            <person name="Li Y.-Z."/>
        </authorList>
    </citation>
    <scope>NUCLEOTIDE SEQUENCE [LARGE SCALE GENOMIC DNA]</scope>
    <source>
        <strain evidence="2 3">So0157-25</strain>
    </source>
</reference>
<gene>
    <name evidence="2" type="ORF">BE08_14285</name>
</gene>
<name>A0A150PML9_SORCE</name>
<feature type="domain" description="VOC" evidence="1">
    <location>
        <begin position="11"/>
        <end position="129"/>
    </location>
</feature>
<dbReference type="EMBL" id="JELY01001084">
    <property type="protein sequence ID" value="KYF56977.1"/>
    <property type="molecule type" value="Genomic_DNA"/>
</dbReference>
<dbReference type="InterPro" id="IPR052393">
    <property type="entry name" value="Cadmium-induced_rsp"/>
</dbReference>
<comment type="caution">
    <text evidence="2">The sequence shown here is derived from an EMBL/GenBank/DDBJ whole genome shotgun (WGS) entry which is preliminary data.</text>
</comment>
<dbReference type="PANTHER" id="PTHR41294:SF1">
    <property type="entry name" value="CADMIUM-INDUCED PROTEIN CADI"/>
    <property type="match status" value="1"/>
</dbReference>
<dbReference type="InterPro" id="IPR004360">
    <property type="entry name" value="Glyas_Fos-R_dOase_dom"/>
</dbReference>
<evidence type="ECO:0000313" key="3">
    <source>
        <dbReference type="Proteomes" id="UP000075420"/>
    </source>
</evidence>
<organism evidence="2 3">
    <name type="scientific">Sorangium cellulosum</name>
    <name type="common">Polyangium cellulosum</name>
    <dbReference type="NCBI Taxonomy" id="56"/>
    <lineage>
        <taxon>Bacteria</taxon>
        <taxon>Pseudomonadati</taxon>
        <taxon>Myxococcota</taxon>
        <taxon>Polyangia</taxon>
        <taxon>Polyangiales</taxon>
        <taxon>Polyangiaceae</taxon>
        <taxon>Sorangium</taxon>
    </lineage>
</organism>
<dbReference type="InterPro" id="IPR037523">
    <property type="entry name" value="VOC_core"/>
</dbReference>
<proteinExistence type="predicted"/>
<evidence type="ECO:0000313" key="2">
    <source>
        <dbReference type="EMBL" id="KYF56977.1"/>
    </source>
</evidence>
<dbReference type="Proteomes" id="UP000075420">
    <property type="component" value="Unassembled WGS sequence"/>
</dbReference>
<dbReference type="AlphaFoldDB" id="A0A150PML9"/>
<dbReference type="PROSITE" id="PS51819">
    <property type="entry name" value="VOC"/>
    <property type="match status" value="1"/>
</dbReference>
<dbReference type="GO" id="GO:0046686">
    <property type="term" value="P:response to cadmium ion"/>
    <property type="evidence" value="ECO:0007669"/>
    <property type="project" value="TreeGrafter"/>
</dbReference>
<protein>
    <submittedName>
        <fullName evidence="2">Glyoxalase</fullName>
    </submittedName>
</protein>
<dbReference type="SUPFAM" id="SSF54593">
    <property type="entry name" value="Glyoxalase/Bleomycin resistance protein/Dihydroxybiphenyl dioxygenase"/>
    <property type="match status" value="1"/>
</dbReference>
<accession>A0A150PML9</accession>
<evidence type="ECO:0000259" key="1">
    <source>
        <dbReference type="PROSITE" id="PS51819"/>
    </source>
</evidence>
<sequence length="148" mass="16697">MLDLPEGPRAQELHASVRVKDLAKSTRFYAWLLGAEPKEWTHRYATFVRPELRTNFVLVVSDGKELHRDTLYHLGIAVADRAAVVRSYELATAAGLTVSKPPRTTWRGTPLHELWLEDPDGNLVEIYARLTPDELAEKPENLEPTALA</sequence>
<dbReference type="Gene3D" id="3.10.180.10">
    <property type="entry name" value="2,3-Dihydroxybiphenyl 1,2-Dioxygenase, domain 1"/>
    <property type="match status" value="1"/>
</dbReference>
<dbReference type="PANTHER" id="PTHR41294">
    <property type="entry name" value="CADMIUM-INDUCED PROTEIN CADI"/>
    <property type="match status" value="1"/>
</dbReference>